<evidence type="ECO:0000256" key="3">
    <source>
        <dbReference type="ARBA" id="ARBA00023002"/>
    </source>
</evidence>
<evidence type="ECO:0000256" key="6">
    <source>
        <dbReference type="SAM" id="Phobius"/>
    </source>
</evidence>
<keyword evidence="11" id="KW-1185">Reference proteome</keyword>
<dbReference type="Gene3D" id="2.60.40.420">
    <property type="entry name" value="Cupredoxins - blue copper proteins"/>
    <property type="match status" value="3"/>
</dbReference>
<dbReference type="AlphaFoldDB" id="A0A8H8U7N1"/>
<evidence type="ECO:0000259" key="8">
    <source>
        <dbReference type="Pfam" id="PF07731"/>
    </source>
</evidence>
<dbReference type="CDD" id="cd04205">
    <property type="entry name" value="CuRO_2_LCC_like"/>
    <property type="match status" value="1"/>
</dbReference>
<gene>
    <name evidence="10" type="primary">LAC1_1</name>
    <name evidence="10" type="ORF">LOCC1_G005752</name>
</gene>
<evidence type="ECO:0000313" key="11">
    <source>
        <dbReference type="Proteomes" id="UP000443090"/>
    </source>
</evidence>
<dbReference type="InterPro" id="IPR001117">
    <property type="entry name" value="Cu-oxidase_2nd"/>
</dbReference>
<feature type="region of interest" description="Disordered" evidence="5">
    <location>
        <begin position="611"/>
        <end position="643"/>
    </location>
</feature>
<dbReference type="InterPro" id="IPR008972">
    <property type="entry name" value="Cupredoxin"/>
</dbReference>
<reference evidence="10 11" key="1">
    <citation type="submission" date="2018-05" db="EMBL/GenBank/DDBJ databases">
        <title>Genome sequencing and assembly of the regulated plant pathogen Lachnellula willkommii and related sister species for the development of diagnostic species identification markers.</title>
        <authorList>
            <person name="Giroux E."/>
            <person name="Bilodeau G."/>
        </authorList>
    </citation>
    <scope>NUCLEOTIDE SEQUENCE [LARGE SCALE GENOMIC DNA]</scope>
    <source>
        <strain evidence="10 11">CBS 160.35</strain>
    </source>
</reference>
<comment type="similarity">
    <text evidence="1">Belongs to the multicopper oxidase family.</text>
</comment>
<evidence type="ECO:0000256" key="1">
    <source>
        <dbReference type="ARBA" id="ARBA00010609"/>
    </source>
</evidence>
<dbReference type="InterPro" id="IPR045087">
    <property type="entry name" value="Cu-oxidase_fam"/>
</dbReference>
<dbReference type="InterPro" id="IPR033138">
    <property type="entry name" value="Cu_oxidase_CS"/>
</dbReference>
<dbReference type="PROSITE" id="PS00079">
    <property type="entry name" value="MULTICOPPER_OXIDASE1"/>
    <property type="match status" value="1"/>
</dbReference>
<evidence type="ECO:0000256" key="5">
    <source>
        <dbReference type="SAM" id="MobiDB-lite"/>
    </source>
</evidence>
<keyword evidence="6" id="KW-0812">Transmembrane</keyword>
<sequence length="708" mass="80048">MSVEDGSESLLILHDQPIPKRYKQDFSYRRYQLRFRVCGLALVGGFSLLLSIVILLFLLLRKSAFEVPAWKLEEHSDPITVTGPGPERDLKFMLHPEEHVSRDPCIRKFSWNITKETIAPNGVEKNVFLINDQFPGPTIEARSGDILEVLNHSEESVSLHWHGLHMRGANHMDGPVGINQCAIKPGKMFTYRVPTDDQAGTFWYHGHSEVQTADGLYGGLVIHNPITPLEDPYEKDLLFLVGDWYHWPSKKVLANFMDRSSTGSEPCPDSLLINGLGQFECSMATHGAPVICSDIVKPSLSINKQTHYRVRLVNVGSLSGFSFTIPDSEMKIVQVDGGQQIAENDHPANSVGVLYPAERVDFILTWSKSAANTETEIIIELDKEYFLRPNFALTPTQSFLLSPESAETQPPTTNFSIQKFNLREAKGLSLPKAIPEAQKAFMIYTAIEILNKEHQIPKGFINHTTWEPQSLPLVALDREIWDKHQLVPWTGPEPIWVELTINNIDANGHPFHLHGYDFYVLASYEGLGGWDYYNPFNPSRLPRGGPFNLVNPLCKDTVYVPPWGYVVIRFKANNEGIWILHCHVLWHQAAGMAMAFQFKLIMPRTKAALSTGKRSIPNRGAITKQKPKAKPTRKPSAAAPQEEYSIKRWPPGSSLYFKNCAVWDEKKLVGDMKSIEFGVDFVIREYVSSFPMAQKQRLTDYRRTQPTS</sequence>
<feature type="domain" description="Plastocyanin-like" evidence="7">
    <location>
        <begin position="237"/>
        <end position="368"/>
    </location>
</feature>
<organism evidence="10 11">
    <name type="scientific">Lachnellula occidentalis</name>
    <dbReference type="NCBI Taxonomy" id="215460"/>
    <lineage>
        <taxon>Eukaryota</taxon>
        <taxon>Fungi</taxon>
        <taxon>Dikarya</taxon>
        <taxon>Ascomycota</taxon>
        <taxon>Pezizomycotina</taxon>
        <taxon>Leotiomycetes</taxon>
        <taxon>Helotiales</taxon>
        <taxon>Lachnaceae</taxon>
        <taxon>Lachnellula</taxon>
    </lineage>
</organism>
<dbReference type="PANTHER" id="PTHR11709">
    <property type="entry name" value="MULTI-COPPER OXIDASE"/>
    <property type="match status" value="1"/>
</dbReference>
<dbReference type="Pfam" id="PF00394">
    <property type="entry name" value="Cu-oxidase"/>
    <property type="match status" value="1"/>
</dbReference>
<evidence type="ECO:0000259" key="7">
    <source>
        <dbReference type="Pfam" id="PF00394"/>
    </source>
</evidence>
<dbReference type="InterPro" id="IPR011707">
    <property type="entry name" value="Cu-oxidase-like_N"/>
</dbReference>
<dbReference type="InterPro" id="IPR002355">
    <property type="entry name" value="Cu_oxidase_Cu_BS"/>
</dbReference>
<feature type="domain" description="Plastocyanin-like" evidence="9">
    <location>
        <begin position="113"/>
        <end position="225"/>
    </location>
</feature>
<dbReference type="Pfam" id="PF07732">
    <property type="entry name" value="Cu-oxidase_3"/>
    <property type="match status" value="1"/>
</dbReference>
<protein>
    <submittedName>
        <fullName evidence="10">Laccase</fullName>
    </submittedName>
</protein>
<feature type="transmembrane region" description="Helical" evidence="6">
    <location>
        <begin position="37"/>
        <end position="60"/>
    </location>
</feature>
<proteinExistence type="inferred from homology"/>
<dbReference type="GO" id="GO:0005507">
    <property type="term" value="F:copper ion binding"/>
    <property type="evidence" value="ECO:0007669"/>
    <property type="project" value="InterPro"/>
</dbReference>
<feature type="domain" description="Plastocyanin-like" evidence="8">
    <location>
        <begin position="490"/>
        <end position="597"/>
    </location>
</feature>
<keyword evidence="3" id="KW-0560">Oxidoreductase</keyword>
<dbReference type="Pfam" id="PF07731">
    <property type="entry name" value="Cu-oxidase_2"/>
    <property type="match status" value="1"/>
</dbReference>
<accession>A0A8H8U7N1</accession>
<dbReference type="CDD" id="cd13910">
    <property type="entry name" value="CuRO_3_MCO_like_4"/>
    <property type="match status" value="1"/>
</dbReference>
<name>A0A8H8U7N1_9HELO</name>
<dbReference type="EMBL" id="QGMI01000763">
    <property type="protein sequence ID" value="TVY36949.1"/>
    <property type="molecule type" value="Genomic_DNA"/>
</dbReference>
<dbReference type="InterPro" id="IPR011706">
    <property type="entry name" value="Cu-oxidase_C"/>
</dbReference>
<comment type="caution">
    <text evidence="10">The sequence shown here is derived from an EMBL/GenBank/DDBJ whole genome shotgun (WGS) entry which is preliminary data.</text>
</comment>
<dbReference type="Proteomes" id="UP000443090">
    <property type="component" value="Unassembled WGS sequence"/>
</dbReference>
<dbReference type="PROSITE" id="PS00080">
    <property type="entry name" value="MULTICOPPER_OXIDASE2"/>
    <property type="match status" value="1"/>
</dbReference>
<dbReference type="PANTHER" id="PTHR11709:SF511">
    <property type="entry name" value="LACCASE"/>
    <property type="match status" value="1"/>
</dbReference>
<evidence type="ECO:0000259" key="9">
    <source>
        <dbReference type="Pfam" id="PF07732"/>
    </source>
</evidence>
<dbReference type="GO" id="GO:0016491">
    <property type="term" value="F:oxidoreductase activity"/>
    <property type="evidence" value="ECO:0007669"/>
    <property type="project" value="UniProtKB-KW"/>
</dbReference>
<keyword evidence="6" id="KW-0472">Membrane</keyword>
<dbReference type="OrthoDB" id="2121828at2759"/>
<keyword evidence="2" id="KW-0479">Metal-binding</keyword>
<keyword evidence="4" id="KW-0186">Copper</keyword>
<evidence type="ECO:0000256" key="4">
    <source>
        <dbReference type="ARBA" id="ARBA00023008"/>
    </source>
</evidence>
<evidence type="ECO:0000256" key="2">
    <source>
        <dbReference type="ARBA" id="ARBA00022723"/>
    </source>
</evidence>
<keyword evidence="6" id="KW-1133">Transmembrane helix</keyword>
<dbReference type="SUPFAM" id="SSF49503">
    <property type="entry name" value="Cupredoxins"/>
    <property type="match status" value="3"/>
</dbReference>
<evidence type="ECO:0000313" key="10">
    <source>
        <dbReference type="EMBL" id="TVY36949.1"/>
    </source>
</evidence>